<keyword evidence="2" id="KW-0238">DNA-binding</keyword>
<dbReference type="GO" id="GO:0048731">
    <property type="term" value="P:system development"/>
    <property type="evidence" value="ECO:0007669"/>
    <property type="project" value="TreeGrafter"/>
</dbReference>
<comment type="caution">
    <text evidence="7">The sequence shown here is derived from an EMBL/GenBank/DDBJ whole genome shotgun (WGS) entry which is preliminary data.</text>
</comment>
<sequence>MEMEGSAAVPVGYRFEPTEKELLQYLFHYTMGLPLPCKEIKTEDLYGEKEPWEIFGDQPEAEEGTAVKYFYSTLKRKRAAGARFEREVGKPAETTGDGDDDGSTTRKKKRMKSSRGQWHGQDSAQPIMDDGNGGAAAAVMGFKRSFVYKREKSDQNGRWLLKEYFLNEVFPEFAGKKDFVLCRLKKKTKK</sequence>
<dbReference type="GO" id="GO:0006355">
    <property type="term" value="P:regulation of DNA-templated transcription"/>
    <property type="evidence" value="ECO:0007669"/>
    <property type="project" value="InterPro"/>
</dbReference>
<dbReference type="SUPFAM" id="SSF101941">
    <property type="entry name" value="NAC domain"/>
    <property type="match status" value="1"/>
</dbReference>
<dbReference type="Proteomes" id="UP001152523">
    <property type="component" value="Unassembled WGS sequence"/>
</dbReference>
<dbReference type="AlphaFoldDB" id="A0AAV0DLX9"/>
<dbReference type="GO" id="GO:0003677">
    <property type="term" value="F:DNA binding"/>
    <property type="evidence" value="ECO:0007669"/>
    <property type="project" value="UniProtKB-KW"/>
</dbReference>
<dbReference type="InterPro" id="IPR003441">
    <property type="entry name" value="NAC-dom"/>
</dbReference>
<dbReference type="Gene3D" id="2.170.150.80">
    <property type="entry name" value="NAC domain"/>
    <property type="match status" value="1"/>
</dbReference>
<accession>A0AAV0DLX9</accession>
<feature type="domain" description="NAC" evidence="6">
    <location>
        <begin position="9"/>
        <end position="187"/>
    </location>
</feature>
<dbReference type="PANTHER" id="PTHR31719:SF43">
    <property type="entry name" value="NAC TRANSCRIPTION FACTOR 56"/>
    <property type="match status" value="1"/>
</dbReference>
<evidence type="ECO:0000256" key="5">
    <source>
        <dbReference type="SAM" id="MobiDB-lite"/>
    </source>
</evidence>
<dbReference type="Pfam" id="PF02365">
    <property type="entry name" value="NAM"/>
    <property type="match status" value="2"/>
</dbReference>
<dbReference type="PROSITE" id="PS51005">
    <property type="entry name" value="NAC"/>
    <property type="match status" value="1"/>
</dbReference>
<protein>
    <recommendedName>
        <fullName evidence="6">NAC domain-containing protein</fullName>
    </recommendedName>
</protein>
<name>A0AAV0DLX9_9ASTE</name>
<organism evidence="7 8">
    <name type="scientific">Cuscuta epithymum</name>
    <dbReference type="NCBI Taxonomy" id="186058"/>
    <lineage>
        <taxon>Eukaryota</taxon>
        <taxon>Viridiplantae</taxon>
        <taxon>Streptophyta</taxon>
        <taxon>Embryophyta</taxon>
        <taxon>Tracheophyta</taxon>
        <taxon>Spermatophyta</taxon>
        <taxon>Magnoliopsida</taxon>
        <taxon>eudicotyledons</taxon>
        <taxon>Gunneridae</taxon>
        <taxon>Pentapetalae</taxon>
        <taxon>asterids</taxon>
        <taxon>lamiids</taxon>
        <taxon>Solanales</taxon>
        <taxon>Convolvulaceae</taxon>
        <taxon>Cuscuteae</taxon>
        <taxon>Cuscuta</taxon>
        <taxon>Cuscuta subgen. Cuscuta</taxon>
    </lineage>
</organism>
<evidence type="ECO:0000313" key="8">
    <source>
        <dbReference type="Proteomes" id="UP001152523"/>
    </source>
</evidence>
<evidence type="ECO:0000259" key="6">
    <source>
        <dbReference type="PROSITE" id="PS51005"/>
    </source>
</evidence>
<feature type="region of interest" description="Disordered" evidence="5">
    <location>
        <begin position="79"/>
        <end position="132"/>
    </location>
</feature>
<keyword evidence="8" id="KW-1185">Reference proteome</keyword>
<keyword evidence="3" id="KW-0804">Transcription</keyword>
<dbReference type="PANTHER" id="PTHR31719">
    <property type="entry name" value="NAC TRANSCRIPTION FACTOR 56"/>
    <property type="match status" value="1"/>
</dbReference>
<evidence type="ECO:0000256" key="1">
    <source>
        <dbReference type="ARBA" id="ARBA00023015"/>
    </source>
</evidence>
<keyword evidence="1" id="KW-0805">Transcription regulation</keyword>
<keyword evidence="4" id="KW-0539">Nucleus</keyword>
<proteinExistence type="predicted"/>
<evidence type="ECO:0000256" key="2">
    <source>
        <dbReference type="ARBA" id="ARBA00023125"/>
    </source>
</evidence>
<evidence type="ECO:0000256" key="4">
    <source>
        <dbReference type="ARBA" id="ARBA00023242"/>
    </source>
</evidence>
<gene>
    <name evidence="7" type="ORF">CEPIT_LOCUS16964</name>
</gene>
<reference evidence="7" key="1">
    <citation type="submission" date="2022-07" db="EMBL/GenBank/DDBJ databases">
        <authorList>
            <person name="Macas J."/>
            <person name="Novak P."/>
            <person name="Neumann P."/>
        </authorList>
    </citation>
    <scope>NUCLEOTIDE SEQUENCE</scope>
</reference>
<dbReference type="InterPro" id="IPR036093">
    <property type="entry name" value="NAC_dom_sf"/>
</dbReference>
<evidence type="ECO:0000313" key="7">
    <source>
        <dbReference type="EMBL" id="CAH9104908.1"/>
    </source>
</evidence>
<dbReference type="EMBL" id="CAMAPF010000128">
    <property type="protein sequence ID" value="CAH9104908.1"/>
    <property type="molecule type" value="Genomic_DNA"/>
</dbReference>
<evidence type="ECO:0000256" key="3">
    <source>
        <dbReference type="ARBA" id="ARBA00023163"/>
    </source>
</evidence>